<dbReference type="PROSITE" id="PS51819">
    <property type="entry name" value="VOC"/>
    <property type="match status" value="1"/>
</dbReference>
<keyword evidence="3" id="KW-1185">Reference proteome</keyword>
<dbReference type="Gene3D" id="3.10.180.10">
    <property type="entry name" value="2,3-Dihydroxybiphenyl 1,2-Dioxygenase, domain 1"/>
    <property type="match status" value="1"/>
</dbReference>
<dbReference type="RefSeq" id="WP_055086632.1">
    <property type="nucleotide sequence ID" value="NZ_CXSU01000012.1"/>
</dbReference>
<evidence type="ECO:0000259" key="1">
    <source>
        <dbReference type="PROSITE" id="PS51819"/>
    </source>
</evidence>
<organism evidence="2 3">
    <name type="scientific">Jannaschia donghaensis</name>
    <dbReference type="NCBI Taxonomy" id="420998"/>
    <lineage>
        <taxon>Bacteria</taxon>
        <taxon>Pseudomonadati</taxon>
        <taxon>Pseudomonadota</taxon>
        <taxon>Alphaproteobacteria</taxon>
        <taxon>Rhodobacterales</taxon>
        <taxon>Roseobacteraceae</taxon>
        <taxon>Jannaschia</taxon>
    </lineage>
</organism>
<dbReference type="InterPro" id="IPR052164">
    <property type="entry name" value="Anthracycline_SecMetBiosynth"/>
</dbReference>
<keyword evidence="2" id="KW-0456">Lyase</keyword>
<dbReference type="GO" id="GO:0016829">
    <property type="term" value="F:lyase activity"/>
    <property type="evidence" value="ECO:0007669"/>
    <property type="project" value="UniProtKB-KW"/>
</dbReference>
<evidence type="ECO:0000313" key="2">
    <source>
        <dbReference type="EMBL" id="CTQ50862.1"/>
    </source>
</evidence>
<feature type="domain" description="VOC" evidence="1">
    <location>
        <begin position="19"/>
        <end position="132"/>
    </location>
</feature>
<dbReference type="InterPro" id="IPR004360">
    <property type="entry name" value="Glyas_Fos-R_dOase_dom"/>
</dbReference>
<dbReference type="CDD" id="cd07247">
    <property type="entry name" value="SgaA_N_like"/>
    <property type="match status" value="1"/>
</dbReference>
<name>A0A0M6YKH3_9RHOB</name>
<evidence type="ECO:0000313" key="3">
    <source>
        <dbReference type="Proteomes" id="UP000049222"/>
    </source>
</evidence>
<dbReference type="InterPro" id="IPR029068">
    <property type="entry name" value="Glyas_Bleomycin-R_OHBP_Dase"/>
</dbReference>
<proteinExistence type="predicted"/>
<dbReference type="InterPro" id="IPR037523">
    <property type="entry name" value="VOC_core"/>
</dbReference>
<reference evidence="2 3" key="1">
    <citation type="submission" date="2015-07" db="EMBL/GenBank/DDBJ databases">
        <authorList>
            <person name="Noorani M."/>
        </authorList>
    </citation>
    <scope>NUCLEOTIDE SEQUENCE [LARGE SCALE GENOMIC DNA]</scope>
    <source>
        <strain evidence="2 3">CECT 7802</strain>
    </source>
</reference>
<dbReference type="EMBL" id="CXSU01000012">
    <property type="protein sequence ID" value="CTQ50862.1"/>
    <property type="molecule type" value="Genomic_DNA"/>
</dbReference>
<dbReference type="SUPFAM" id="SSF54593">
    <property type="entry name" value="Glyoxalase/Bleomycin resistance protein/Dihydroxybiphenyl dioxygenase"/>
    <property type="match status" value="1"/>
</dbReference>
<gene>
    <name evidence="2" type="ORF">JDO7802_02893</name>
</gene>
<sequence>MTESHDFAPSATPEAAQNAVVWTEIPVADLTKAQAFYEAALNTTMKAEQMGPDMTVVFPYDGGVSGHLYEGRPAGDGRGPSISLAVTDPLPEVMDRVRAAGGEVISEAITIPFGSFFYATDPDGNSLSFFRY</sequence>
<dbReference type="Proteomes" id="UP000049222">
    <property type="component" value="Unassembled WGS sequence"/>
</dbReference>
<dbReference type="PANTHER" id="PTHR33993:SF2">
    <property type="entry name" value="VOC DOMAIN-CONTAINING PROTEIN"/>
    <property type="match status" value="1"/>
</dbReference>
<dbReference type="Pfam" id="PF00903">
    <property type="entry name" value="Glyoxalase"/>
    <property type="match status" value="1"/>
</dbReference>
<dbReference type="STRING" id="420998.JDO7802_02893"/>
<accession>A0A0M6YKH3</accession>
<dbReference type="OrthoDB" id="9793039at2"/>
<protein>
    <submittedName>
        <fullName evidence="2">Putative enzyme related to lactoylglutathione lyase</fullName>
    </submittedName>
</protein>
<dbReference type="PANTHER" id="PTHR33993">
    <property type="entry name" value="GLYOXALASE-RELATED"/>
    <property type="match status" value="1"/>
</dbReference>
<dbReference type="AlphaFoldDB" id="A0A0M6YKH3"/>